<dbReference type="EMBL" id="JAUSUZ010000001">
    <property type="protein sequence ID" value="MDQ0370116.1"/>
    <property type="molecule type" value="Genomic_DNA"/>
</dbReference>
<proteinExistence type="predicted"/>
<name>A0AAE3W5T5_9ACTN</name>
<evidence type="ECO:0000313" key="1">
    <source>
        <dbReference type="EMBL" id="MDQ0370116.1"/>
    </source>
</evidence>
<comment type="caution">
    <text evidence="1">The sequence shown here is derived from an EMBL/GenBank/DDBJ whole genome shotgun (WGS) entry which is preliminary data.</text>
</comment>
<keyword evidence="2" id="KW-1185">Reference proteome</keyword>
<dbReference type="AlphaFoldDB" id="A0AAE3W5T5"/>
<accession>A0AAE3W5T5</accession>
<protein>
    <submittedName>
        <fullName evidence="1">Uncharacterized protein</fullName>
    </submittedName>
</protein>
<sequence>MTQPHVTGFLAGIGTGWTARAVAVDTMLA</sequence>
<organism evidence="1 2">
    <name type="scientific">Catenuloplanes indicus</name>
    <dbReference type="NCBI Taxonomy" id="137267"/>
    <lineage>
        <taxon>Bacteria</taxon>
        <taxon>Bacillati</taxon>
        <taxon>Actinomycetota</taxon>
        <taxon>Actinomycetes</taxon>
        <taxon>Micromonosporales</taxon>
        <taxon>Micromonosporaceae</taxon>
        <taxon>Catenuloplanes</taxon>
    </lineage>
</organism>
<gene>
    <name evidence="1" type="ORF">J2S42_006785</name>
</gene>
<evidence type="ECO:0000313" key="2">
    <source>
        <dbReference type="Proteomes" id="UP001240236"/>
    </source>
</evidence>
<dbReference type="Proteomes" id="UP001240236">
    <property type="component" value="Unassembled WGS sequence"/>
</dbReference>
<reference evidence="1 2" key="1">
    <citation type="submission" date="2023-07" db="EMBL/GenBank/DDBJ databases">
        <title>Sequencing the genomes of 1000 actinobacteria strains.</title>
        <authorList>
            <person name="Klenk H.-P."/>
        </authorList>
    </citation>
    <scope>NUCLEOTIDE SEQUENCE [LARGE SCALE GENOMIC DNA]</scope>
    <source>
        <strain evidence="1 2">DSM 44709</strain>
    </source>
</reference>